<keyword evidence="15" id="KW-1185">Reference proteome</keyword>
<organism evidence="14 15">
    <name type="scientific">Armadillidium nasatum</name>
    <dbReference type="NCBI Taxonomy" id="96803"/>
    <lineage>
        <taxon>Eukaryota</taxon>
        <taxon>Metazoa</taxon>
        <taxon>Ecdysozoa</taxon>
        <taxon>Arthropoda</taxon>
        <taxon>Crustacea</taxon>
        <taxon>Multicrustacea</taxon>
        <taxon>Malacostraca</taxon>
        <taxon>Eumalacostraca</taxon>
        <taxon>Peracarida</taxon>
        <taxon>Isopoda</taxon>
        <taxon>Oniscidea</taxon>
        <taxon>Crinocheta</taxon>
        <taxon>Armadillidiidae</taxon>
        <taxon>Armadillidium</taxon>
    </lineage>
</organism>
<feature type="transmembrane region" description="Helical" evidence="11">
    <location>
        <begin position="160"/>
        <end position="182"/>
    </location>
</feature>
<dbReference type="Proteomes" id="UP000326759">
    <property type="component" value="Unassembled WGS sequence"/>
</dbReference>
<feature type="domain" description="Neurotransmitter-gated ion-channel transmembrane" evidence="13">
    <location>
        <begin position="169"/>
        <end position="245"/>
    </location>
</feature>
<dbReference type="GO" id="GO:0005254">
    <property type="term" value="F:chloride channel activity"/>
    <property type="evidence" value="ECO:0007669"/>
    <property type="project" value="UniProtKB-ARBA"/>
</dbReference>
<dbReference type="InterPro" id="IPR018000">
    <property type="entry name" value="Neurotransmitter_ion_chnl_CS"/>
</dbReference>
<evidence type="ECO:0000256" key="5">
    <source>
        <dbReference type="ARBA" id="ARBA00022692"/>
    </source>
</evidence>
<dbReference type="GO" id="GO:0099095">
    <property type="term" value="F:ligand-gated monoatomic anion channel activity"/>
    <property type="evidence" value="ECO:0007669"/>
    <property type="project" value="UniProtKB-ARBA"/>
</dbReference>
<keyword evidence="9 11" id="KW-0472">Membrane</keyword>
<evidence type="ECO:0000256" key="6">
    <source>
        <dbReference type="ARBA" id="ARBA00022729"/>
    </source>
</evidence>
<evidence type="ECO:0000313" key="15">
    <source>
        <dbReference type="Proteomes" id="UP000326759"/>
    </source>
</evidence>
<evidence type="ECO:0000256" key="11">
    <source>
        <dbReference type="SAM" id="Phobius"/>
    </source>
</evidence>
<reference evidence="14 15" key="1">
    <citation type="journal article" date="2019" name="PLoS Biol.">
        <title>Sex chromosomes control vertical transmission of feminizing Wolbachia symbionts in an isopod.</title>
        <authorList>
            <person name="Becking T."/>
            <person name="Chebbi M.A."/>
            <person name="Giraud I."/>
            <person name="Moumen B."/>
            <person name="Laverre T."/>
            <person name="Caubet Y."/>
            <person name="Peccoud J."/>
            <person name="Gilbert C."/>
            <person name="Cordaux R."/>
        </authorList>
    </citation>
    <scope>NUCLEOTIDE SEQUENCE [LARGE SCALE GENOMIC DNA]</scope>
    <source>
        <strain evidence="14">ANa2</strain>
        <tissue evidence="14">Whole body excluding digestive tract and cuticle</tissue>
    </source>
</reference>
<dbReference type="InterPro" id="IPR036734">
    <property type="entry name" value="Neur_chan_lig-bd_sf"/>
</dbReference>
<dbReference type="PROSITE" id="PS00236">
    <property type="entry name" value="NEUROTR_ION_CHANNEL"/>
    <property type="match status" value="1"/>
</dbReference>
<dbReference type="GO" id="GO:0005230">
    <property type="term" value="F:extracellular ligand-gated monoatomic ion channel activity"/>
    <property type="evidence" value="ECO:0007669"/>
    <property type="project" value="InterPro"/>
</dbReference>
<dbReference type="InterPro" id="IPR036719">
    <property type="entry name" value="Neuro-gated_channel_TM_sf"/>
</dbReference>
<evidence type="ECO:0000259" key="12">
    <source>
        <dbReference type="Pfam" id="PF02931"/>
    </source>
</evidence>
<dbReference type="InterPro" id="IPR006028">
    <property type="entry name" value="GABAA/Glycine_rcpt"/>
</dbReference>
<dbReference type="OrthoDB" id="6346517at2759"/>
<feature type="transmembrane region" description="Helical" evidence="11">
    <location>
        <begin position="219"/>
        <end position="243"/>
    </location>
</feature>
<keyword evidence="5 11" id="KW-0812">Transmembrane</keyword>
<comment type="caution">
    <text evidence="14">The sequence shown here is derived from an EMBL/GenBank/DDBJ whole genome shotgun (WGS) entry which is preliminary data.</text>
</comment>
<dbReference type="InterPro" id="IPR006201">
    <property type="entry name" value="Neur_channel"/>
</dbReference>
<dbReference type="InterPro" id="IPR038050">
    <property type="entry name" value="Neuro_actylchol_rec"/>
</dbReference>
<sequence length="246" mass="28917">MIENMAALDRNGRWISPKKFYLKIITRISDLDLKVLSQIFLKKSGPQITSFDQSIKSKNSNFFKTIWTYVLRIDCPMNFRYYPFDTQVCHIHIGSYFYTTNELKFTWDKSGFIVDESMNTELVDYEATWFKHNETTCFSELLYPDEATCLRLVLTLKRYYWVYLITFFFPSSVIVMVSWISFFFPPEIVSGRTVLVVRSLLMISSLYSASRAKSPRTYYANGIDTWMCFTIVSAVFSIFQFAVVLQ</sequence>
<feature type="domain" description="Neurotransmitter-gated ion-channel ligand-binding" evidence="12">
    <location>
        <begin position="70"/>
        <end position="132"/>
    </location>
</feature>
<evidence type="ECO:0000256" key="3">
    <source>
        <dbReference type="ARBA" id="ARBA00022448"/>
    </source>
</evidence>
<keyword evidence="10" id="KW-0407">Ion channel</keyword>
<dbReference type="GO" id="GO:0005886">
    <property type="term" value="C:plasma membrane"/>
    <property type="evidence" value="ECO:0007669"/>
    <property type="project" value="UniProtKB-SubCell"/>
</dbReference>
<dbReference type="Gene3D" id="1.20.58.390">
    <property type="entry name" value="Neurotransmitter-gated ion-channel transmembrane domain"/>
    <property type="match status" value="1"/>
</dbReference>
<dbReference type="PRINTS" id="PR00253">
    <property type="entry name" value="GABAARECEPTR"/>
</dbReference>
<dbReference type="SUPFAM" id="SSF63712">
    <property type="entry name" value="Nicotinic receptor ligand binding domain-like"/>
    <property type="match status" value="1"/>
</dbReference>
<evidence type="ECO:0000313" key="14">
    <source>
        <dbReference type="EMBL" id="KAB7506141.1"/>
    </source>
</evidence>
<protein>
    <submittedName>
        <fullName evidence="14">Glycine receptor subunit alphaZ1</fullName>
    </submittedName>
</protein>
<dbReference type="GO" id="GO:0004888">
    <property type="term" value="F:transmembrane signaling receptor activity"/>
    <property type="evidence" value="ECO:0007669"/>
    <property type="project" value="InterPro"/>
</dbReference>
<proteinExistence type="predicted"/>
<keyword evidence="6" id="KW-0732">Signal</keyword>
<evidence type="ECO:0000256" key="10">
    <source>
        <dbReference type="ARBA" id="ARBA00023303"/>
    </source>
</evidence>
<dbReference type="Gene3D" id="2.70.170.10">
    <property type="entry name" value="Neurotransmitter-gated ion-channel ligand-binding domain"/>
    <property type="match status" value="1"/>
</dbReference>
<keyword evidence="4" id="KW-1003">Cell membrane</keyword>
<evidence type="ECO:0000256" key="1">
    <source>
        <dbReference type="ARBA" id="ARBA00004141"/>
    </source>
</evidence>
<evidence type="ECO:0000256" key="9">
    <source>
        <dbReference type="ARBA" id="ARBA00023136"/>
    </source>
</evidence>
<keyword evidence="3" id="KW-0813">Transport</keyword>
<dbReference type="AlphaFoldDB" id="A0A5N5TI33"/>
<comment type="subcellular location">
    <subcellularLocation>
        <location evidence="2">Cell membrane</location>
    </subcellularLocation>
    <subcellularLocation>
        <location evidence="1">Membrane</location>
        <topology evidence="1">Multi-pass membrane protein</topology>
    </subcellularLocation>
</comment>
<accession>A0A5N5TI33</accession>
<evidence type="ECO:0000256" key="2">
    <source>
        <dbReference type="ARBA" id="ARBA00004236"/>
    </source>
</evidence>
<dbReference type="SUPFAM" id="SSF90112">
    <property type="entry name" value="Neurotransmitter-gated ion-channel transmembrane pore"/>
    <property type="match status" value="1"/>
</dbReference>
<dbReference type="EMBL" id="SEYY01000983">
    <property type="protein sequence ID" value="KAB7506141.1"/>
    <property type="molecule type" value="Genomic_DNA"/>
</dbReference>
<name>A0A5N5TI33_9CRUS</name>
<keyword evidence="14" id="KW-0675">Receptor</keyword>
<keyword evidence="7 11" id="KW-1133">Transmembrane helix</keyword>
<gene>
    <name evidence="14" type="primary">glra1</name>
    <name evidence="14" type="ORF">Anas_00249</name>
</gene>
<feature type="transmembrane region" description="Helical" evidence="11">
    <location>
        <begin position="188"/>
        <end position="207"/>
    </location>
</feature>
<evidence type="ECO:0000256" key="8">
    <source>
        <dbReference type="ARBA" id="ARBA00023065"/>
    </source>
</evidence>
<keyword evidence="8" id="KW-0406">Ion transport</keyword>
<evidence type="ECO:0000256" key="7">
    <source>
        <dbReference type="ARBA" id="ARBA00022989"/>
    </source>
</evidence>
<dbReference type="PANTHER" id="PTHR18945">
    <property type="entry name" value="NEUROTRANSMITTER GATED ION CHANNEL"/>
    <property type="match status" value="1"/>
</dbReference>
<dbReference type="Pfam" id="PF02931">
    <property type="entry name" value="Neur_chan_LBD"/>
    <property type="match status" value="1"/>
</dbReference>
<evidence type="ECO:0000256" key="4">
    <source>
        <dbReference type="ARBA" id="ARBA00022475"/>
    </source>
</evidence>
<dbReference type="InterPro" id="IPR006202">
    <property type="entry name" value="Neur_chan_lig-bd"/>
</dbReference>
<dbReference type="InterPro" id="IPR006029">
    <property type="entry name" value="Neurotrans-gated_channel_TM"/>
</dbReference>
<evidence type="ECO:0000259" key="13">
    <source>
        <dbReference type="Pfam" id="PF02932"/>
    </source>
</evidence>
<dbReference type="Pfam" id="PF02932">
    <property type="entry name" value="Neur_chan_memb"/>
    <property type="match status" value="1"/>
</dbReference>